<reference evidence="9 10" key="1">
    <citation type="submission" date="2009-01" db="EMBL/GenBank/DDBJ databases">
        <authorList>
            <person name="Qin X."/>
            <person name="Bachman B."/>
            <person name="Battles P."/>
            <person name="Bell A."/>
            <person name="Bess C."/>
            <person name="Bickham C."/>
            <person name="Chaboub L."/>
            <person name="Chen D."/>
            <person name="Coyle M."/>
            <person name="Deiros D.R."/>
            <person name="Dinh H."/>
            <person name="Forbes L."/>
            <person name="Fowler G."/>
            <person name="Francisco L."/>
            <person name="Fu Q."/>
            <person name="Gubbala S."/>
            <person name="Hale W."/>
            <person name="Han Y."/>
            <person name="Hemphill L."/>
            <person name="Highlander S.K."/>
            <person name="Hirani K."/>
            <person name="Hogues M."/>
            <person name="Jackson L."/>
            <person name="Jakkamsetti A."/>
            <person name="Javaid M."/>
            <person name="Jiang H."/>
            <person name="Korchina V."/>
            <person name="Kovar C."/>
            <person name="Lara F."/>
            <person name="Lee S."/>
            <person name="Mata R."/>
            <person name="Mathew T."/>
            <person name="Moen C."/>
            <person name="Morales K."/>
            <person name="Munidasa M."/>
            <person name="Nazareth L."/>
            <person name="Ngo R."/>
            <person name="Nguyen L."/>
            <person name="Okwuonu G."/>
            <person name="Ongeri F."/>
            <person name="Patil S."/>
            <person name="Petrosino J."/>
            <person name="Pham C."/>
            <person name="Pham P."/>
            <person name="Pu L.-L."/>
            <person name="Puazo M."/>
            <person name="Raj R."/>
            <person name="Reid J."/>
            <person name="Rouhana J."/>
            <person name="Saada N."/>
            <person name="Shang Y."/>
            <person name="Simmons D."/>
            <person name="Thornton R."/>
            <person name="Warren J."/>
            <person name="Weissenberger G."/>
            <person name="Zhang J."/>
            <person name="Zhang L."/>
            <person name="Zhou C."/>
            <person name="Zhu D."/>
            <person name="Muzny D."/>
            <person name="Worley K."/>
            <person name="Gibbs R."/>
        </authorList>
    </citation>
    <scope>NUCLEOTIDE SEQUENCE [LARGE SCALE GENOMIC DNA]</scope>
    <source>
        <strain evidence="9 10">ATCC 35098</strain>
    </source>
</reference>
<comment type="similarity">
    <text evidence="2">Belongs to the EamA transporter family.</text>
</comment>
<dbReference type="HOGENOM" id="CLU_033863_8_1_9"/>
<keyword evidence="3" id="KW-1003">Cell membrane</keyword>
<protein>
    <submittedName>
        <fullName evidence="9">Putative membrane protein</fullName>
    </submittedName>
</protein>
<dbReference type="PANTHER" id="PTHR32322:SF18">
    <property type="entry name" value="S-ADENOSYLMETHIONINE_S-ADENOSYLHOMOCYSTEINE TRANSPORTER"/>
    <property type="match status" value="1"/>
</dbReference>
<evidence type="ECO:0000313" key="9">
    <source>
        <dbReference type="EMBL" id="EEI82257.1"/>
    </source>
</evidence>
<feature type="domain" description="EamA" evidence="8">
    <location>
        <begin position="164"/>
        <end position="296"/>
    </location>
</feature>
<feature type="domain" description="EamA" evidence="8">
    <location>
        <begin position="7"/>
        <end position="150"/>
    </location>
</feature>
<dbReference type="InterPro" id="IPR050638">
    <property type="entry name" value="AA-Vitamin_Transporters"/>
</dbReference>
<evidence type="ECO:0000256" key="6">
    <source>
        <dbReference type="ARBA" id="ARBA00023136"/>
    </source>
</evidence>
<evidence type="ECO:0000256" key="3">
    <source>
        <dbReference type="ARBA" id="ARBA00022475"/>
    </source>
</evidence>
<dbReference type="InterPro" id="IPR037185">
    <property type="entry name" value="EmrE-like"/>
</dbReference>
<proteinExistence type="inferred from homology"/>
<keyword evidence="6 7" id="KW-0472">Membrane</keyword>
<gene>
    <name evidence="9" type="ORF">HMPREF0077_1624</name>
</gene>
<evidence type="ECO:0000259" key="8">
    <source>
        <dbReference type="Pfam" id="PF00892"/>
    </source>
</evidence>
<sequence length="304" mass="33205">MLKNKKLAIVFSIFAMLLWGSAIPTIKTTYLELGIGPSDTGLKILIAGIRFFMAGIITLLYFFIFDRSFKDVKKINWKFVLILGLVQTSIQYLFYYIGLSNTFGVKSSIIQAANSFIVVIFSALLLPEDKINSKMILALIIGTIGIVITNTGKPIGGEAMKLNGEGFIIISTSINAFCTVLVRKYGKGINGFLLTGIQFLVGSIVLILVGTAVSSNTLHFTMKAAILLIYAAFISATSFSIWTKVLQIHSANEFGIYKLFVPLFGSILSVIILGESFTTRLACGMVLVLSASLILNLNKKKLNR</sequence>
<dbReference type="GO" id="GO:0005886">
    <property type="term" value="C:plasma membrane"/>
    <property type="evidence" value="ECO:0007669"/>
    <property type="project" value="UniProtKB-SubCell"/>
</dbReference>
<feature type="transmembrane region" description="Helical" evidence="7">
    <location>
        <begin position="224"/>
        <end position="242"/>
    </location>
</feature>
<keyword evidence="5 7" id="KW-1133">Transmembrane helix</keyword>
<dbReference type="Pfam" id="PF00892">
    <property type="entry name" value="EamA"/>
    <property type="match status" value="2"/>
</dbReference>
<keyword evidence="4 7" id="KW-0812">Transmembrane</keyword>
<dbReference type="InterPro" id="IPR000620">
    <property type="entry name" value="EamA_dom"/>
</dbReference>
<name>C2CJG4_9FIRM</name>
<dbReference type="RefSeq" id="WP_004836510.1">
    <property type="nucleotide sequence ID" value="NZ_GG666296.1"/>
</dbReference>
<dbReference type="SUPFAM" id="SSF103481">
    <property type="entry name" value="Multidrug resistance efflux transporter EmrE"/>
    <property type="match status" value="2"/>
</dbReference>
<accession>C2CJG4</accession>
<organism evidence="9 10">
    <name type="scientific">Anaerococcus tetradius ATCC 35098</name>
    <dbReference type="NCBI Taxonomy" id="525255"/>
    <lineage>
        <taxon>Bacteria</taxon>
        <taxon>Bacillati</taxon>
        <taxon>Bacillota</taxon>
        <taxon>Tissierellia</taxon>
        <taxon>Tissierellales</taxon>
        <taxon>Peptoniphilaceae</taxon>
        <taxon>Anaerococcus</taxon>
    </lineage>
</organism>
<evidence type="ECO:0000256" key="1">
    <source>
        <dbReference type="ARBA" id="ARBA00004651"/>
    </source>
</evidence>
<feature type="transmembrane region" description="Helical" evidence="7">
    <location>
        <begin position="46"/>
        <end position="65"/>
    </location>
</feature>
<dbReference type="eggNOG" id="COG0697">
    <property type="taxonomic scope" value="Bacteria"/>
</dbReference>
<dbReference type="Proteomes" id="UP000003744">
    <property type="component" value="Unassembled WGS sequence"/>
</dbReference>
<feature type="transmembrane region" description="Helical" evidence="7">
    <location>
        <begin position="135"/>
        <end position="152"/>
    </location>
</feature>
<feature type="transmembrane region" description="Helical" evidence="7">
    <location>
        <begin position="279"/>
        <end position="297"/>
    </location>
</feature>
<evidence type="ECO:0000256" key="2">
    <source>
        <dbReference type="ARBA" id="ARBA00007362"/>
    </source>
</evidence>
<evidence type="ECO:0000256" key="5">
    <source>
        <dbReference type="ARBA" id="ARBA00022989"/>
    </source>
</evidence>
<feature type="transmembrane region" description="Helical" evidence="7">
    <location>
        <begin position="109"/>
        <end position="126"/>
    </location>
</feature>
<comment type="subcellular location">
    <subcellularLocation>
        <location evidence="1">Cell membrane</location>
        <topology evidence="1">Multi-pass membrane protein</topology>
    </subcellularLocation>
</comment>
<feature type="transmembrane region" description="Helical" evidence="7">
    <location>
        <begin position="189"/>
        <end position="212"/>
    </location>
</feature>
<feature type="transmembrane region" description="Helical" evidence="7">
    <location>
        <begin position="254"/>
        <end position="273"/>
    </location>
</feature>
<dbReference type="AlphaFoldDB" id="C2CJG4"/>
<evidence type="ECO:0000313" key="10">
    <source>
        <dbReference type="Proteomes" id="UP000003744"/>
    </source>
</evidence>
<dbReference type="EMBL" id="ACGC01000114">
    <property type="protein sequence ID" value="EEI82257.1"/>
    <property type="molecule type" value="Genomic_DNA"/>
</dbReference>
<comment type="caution">
    <text evidence="9">The sequence shown here is derived from an EMBL/GenBank/DDBJ whole genome shotgun (WGS) entry which is preliminary data.</text>
</comment>
<feature type="transmembrane region" description="Helical" evidence="7">
    <location>
        <begin position="77"/>
        <end position="97"/>
    </location>
</feature>
<evidence type="ECO:0000256" key="4">
    <source>
        <dbReference type="ARBA" id="ARBA00022692"/>
    </source>
</evidence>
<evidence type="ECO:0000256" key="7">
    <source>
        <dbReference type="SAM" id="Phobius"/>
    </source>
</evidence>
<dbReference type="PANTHER" id="PTHR32322">
    <property type="entry name" value="INNER MEMBRANE TRANSPORTER"/>
    <property type="match status" value="1"/>
</dbReference>
<feature type="transmembrane region" description="Helical" evidence="7">
    <location>
        <begin position="164"/>
        <end position="182"/>
    </location>
</feature>